<reference evidence="3" key="1">
    <citation type="journal article" date="2019" name="Int. J. Syst. Evol. Microbiol.">
        <title>The Global Catalogue of Microorganisms (GCM) 10K type strain sequencing project: providing services to taxonomists for standard genome sequencing and annotation.</title>
        <authorList>
            <consortium name="The Broad Institute Genomics Platform"/>
            <consortium name="The Broad Institute Genome Sequencing Center for Infectious Disease"/>
            <person name="Wu L."/>
            <person name="Ma J."/>
        </authorList>
    </citation>
    <scope>NUCLEOTIDE SEQUENCE [LARGE SCALE GENOMIC DNA]</scope>
    <source>
        <strain evidence="3">JCM 30846</strain>
    </source>
</reference>
<evidence type="ECO:0000256" key="1">
    <source>
        <dbReference type="SAM" id="MobiDB-lite"/>
    </source>
</evidence>
<evidence type="ECO:0000313" key="3">
    <source>
        <dbReference type="Proteomes" id="UP001499884"/>
    </source>
</evidence>
<accession>A0ABP7FH33</accession>
<sequence length="60" mass="6270">MTCENNSLRRGAATPGSGCAHSGKALRDTPAAPATDPRDTFRLGFRAVSVETAIRDVPKA</sequence>
<keyword evidence="3" id="KW-1185">Reference proteome</keyword>
<comment type="caution">
    <text evidence="2">The sequence shown here is derived from an EMBL/GenBank/DDBJ whole genome shotgun (WGS) entry which is preliminary data.</text>
</comment>
<feature type="region of interest" description="Disordered" evidence="1">
    <location>
        <begin position="1"/>
        <end position="38"/>
    </location>
</feature>
<gene>
    <name evidence="2" type="ORF">GCM10023082_40150</name>
</gene>
<dbReference type="Proteomes" id="UP001499884">
    <property type="component" value="Unassembled WGS sequence"/>
</dbReference>
<proteinExistence type="predicted"/>
<evidence type="ECO:0000313" key="2">
    <source>
        <dbReference type="EMBL" id="GAA3738967.1"/>
    </source>
</evidence>
<name>A0ABP7FH33_9ACTN</name>
<dbReference type="EMBL" id="BAABEP010000029">
    <property type="protein sequence ID" value="GAA3738967.1"/>
    <property type="molecule type" value="Genomic_DNA"/>
</dbReference>
<protein>
    <submittedName>
        <fullName evidence="2">Uncharacterized protein</fullName>
    </submittedName>
</protein>
<organism evidence="2 3">
    <name type="scientific">Streptomyces tremellae</name>
    <dbReference type="NCBI Taxonomy" id="1124239"/>
    <lineage>
        <taxon>Bacteria</taxon>
        <taxon>Bacillati</taxon>
        <taxon>Actinomycetota</taxon>
        <taxon>Actinomycetes</taxon>
        <taxon>Kitasatosporales</taxon>
        <taxon>Streptomycetaceae</taxon>
        <taxon>Streptomyces</taxon>
    </lineage>
</organism>